<evidence type="ECO:0000256" key="1">
    <source>
        <dbReference type="SAM" id="SignalP"/>
    </source>
</evidence>
<dbReference type="PANTHER" id="PTHR33420:SF27">
    <property type="entry name" value="PROTEIN FIMG"/>
    <property type="match status" value="1"/>
</dbReference>
<sequence>MKLSKSRMALTGLYFLASPLVMAADNSTINITGNVIASPCVVDATNSVMNIKLDDIQATALSTAGSYSPWKTFSITLASCPASTTNVDMVLSGTQDPQDATRYKNTGAATNLSIELADNAGTNLGNGKKSSVAVNATTKQAVFTLKTRAYSATGSVMPGSIAGTVLATFTYR</sequence>
<feature type="signal peptide" evidence="1">
    <location>
        <begin position="1"/>
        <end position="23"/>
    </location>
</feature>
<reference evidence="3 4" key="1">
    <citation type="submission" date="2018-12" db="EMBL/GenBank/DDBJ databases">
        <authorList>
            <consortium name="Pathogen Informatics"/>
        </authorList>
    </citation>
    <scope>NUCLEOTIDE SEQUENCE [LARGE SCALE GENOMIC DNA]</scope>
    <source>
        <strain evidence="3 4">NCTC13193</strain>
    </source>
</reference>
<evidence type="ECO:0000259" key="2">
    <source>
        <dbReference type="Pfam" id="PF00419"/>
    </source>
</evidence>
<dbReference type="GO" id="GO:0043709">
    <property type="term" value="P:cell adhesion involved in single-species biofilm formation"/>
    <property type="evidence" value="ECO:0007669"/>
    <property type="project" value="TreeGrafter"/>
</dbReference>
<dbReference type="InterPro" id="IPR008966">
    <property type="entry name" value="Adhesion_dom_sf"/>
</dbReference>
<dbReference type="RefSeq" id="WP_141132911.1">
    <property type="nucleotide sequence ID" value="NZ_CAMKJC010000003.1"/>
</dbReference>
<protein>
    <submittedName>
        <fullName evidence="3">Putative fimbrial protein SthD</fullName>
    </submittedName>
</protein>
<dbReference type="AlphaFoldDB" id="A0A3S5F364"/>
<dbReference type="InterPro" id="IPR000259">
    <property type="entry name" value="Adhesion_dom_fimbrial"/>
</dbReference>
<dbReference type="EMBL" id="LR134492">
    <property type="protein sequence ID" value="VEI75007.1"/>
    <property type="molecule type" value="Genomic_DNA"/>
</dbReference>
<dbReference type="InterPro" id="IPR050263">
    <property type="entry name" value="Bact_Fimbrial_Adh_Pro"/>
</dbReference>
<evidence type="ECO:0000313" key="3">
    <source>
        <dbReference type="EMBL" id="VEI75007.1"/>
    </source>
</evidence>
<keyword evidence="1" id="KW-0732">Signal</keyword>
<dbReference type="SUPFAM" id="SSF49401">
    <property type="entry name" value="Bacterial adhesins"/>
    <property type="match status" value="1"/>
</dbReference>
<feature type="chain" id="PRO_5018636956" evidence="1">
    <location>
        <begin position="24"/>
        <end position="172"/>
    </location>
</feature>
<gene>
    <name evidence="3" type="primary">fimG_6</name>
    <name evidence="3" type="ORF">NCTC13193_04817</name>
</gene>
<organism evidence="3 4">
    <name type="scientific">Serratia fonticola</name>
    <dbReference type="NCBI Taxonomy" id="47917"/>
    <lineage>
        <taxon>Bacteria</taxon>
        <taxon>Pseudomonadati</taxon>
        <taxon>Pseudomonadota</taxon>
        <taxon>Gammaproteobacteria</taxon>
        <taxon>Enterobacterales</taxon>
        <taxon>Yersiniaceae</taxon>
        <taxon>Serratia</taxon>
    </lineage>
</organism>
<dbReference type="PANTHER" id="PTHR33420">
    <property type="entry name" value="FIMBRIAL SUBUNIT ELFA-RELATED"/>
    <property type="match status" value="1"/>
</dbReference>
<evidence type="ECO:0000313" key="4">
    <source>
        <dbReference type="Proteomes" id="UP000270487"/>
    </source>
</evidence>
<proteinExistence type="predicted"/>
<dbReference type="Proteomes" id="UP000270487">
    <property type="component" value="Chromosome"/>
</dbReference>
<dbReference type="GO" id="GO:0009289">
    <property type="term" value="C:pilus"/>
    <property type="evidence" value="ECO:0007669"/>
    <property type="project" value="InterPro"/>
</dbReference>
<dbReference type="InterPro" id="IPR036937">
    <property type="entry name" value="Adhesion_dom_fimbrial_sf"/>
</dbReference>
<accession>A0A3S5F364</accession>
<dbReference type="Pfam" id="PF00419">
    <property type="entry name" value="Fimbrial"/>
    <property type="match status" value="1"/>
</dbReference>
<dbReference type="Gene3D" id="2.60.40.1090">
    <property type="entry name" value="Fimbrial-type adhesion domain"/>
    <property type="match status" value="1"/>
</dbReference>
<feature type="domain" description="Fimbrial-type adhesion" evidence="2">
    <location>
        <begin position="29"/>
        <end position="171"/>
    </location>
</feature>
<name>A0A3S5F364_SERFO</name>